<dbReference type="EMBL" id="HQ170521">
    <property type="protein sequence ID" value="ADY16755.1"/>
    <property type="molecule type" value="Genomic_DNA"/>
</dbReference>
<organism evidence="2">
    <name type="scientific">Staphylococcus staphylolyticus</name>
    <dbReference type="NCBI Taxonomy" id="1287"/>
    <lineage>
        <taxon>Bacteria</taxon>
        <taxon>Bacillati</taxon>
        <taxon>Bacillota</taxon>
        <taxon>Bacilli</taxon>
        <taxon>Bacillales</taxon>
        <taxon>Staphylococcaceae</taxon>
        <taxon>Staphylococcus</taxon>
    </lineage>
</organism>
<evidence type="ECO:0000313" key="2">
    <source>
        <dbReference type="EMBL" id="ADY16755.1"/>
    </source>
</evidence>
<geneLocation type="plasmid" evidence="2">
    <name>pACK5</name>
</geneLocation>
<accession>F1BYT2</accession>
<dbReference type="AlphaFoldDB" id="F1BYT2"/>
<evidence type="ECO:0000256" key="1">
    <source>
        <dbReference type="SAM" id="Phobius"/>
    </source>
</evidence>
<keyword evidence="1" id="KW-0812">Transmembrane</keyword>
<keyword evidence="2" id="KW-0614">Plasmid</keyword>
<reference evidence="2" key="1">
    <citation type="journal article" date="2013" name="Plasmid">
        <title>Complete nucleotide sequences of plasmids pACK2 and pACK5 from Staphylococcus simulans biovar staphylolyticus.</title>
        <authorList>
            <person name="Gargis A.S."/>
            <person name="Heath L.S."/>
            <person name="Heath H.E."/>
            <person name="Leblanc P.A."/>
            <person name="Gargis S.R."/>
            <person name="Harris T.H."/>
            <person name="Sloan G.L."/>
        </authorList>
    </citation>
    <scope>NUCLEOTIDE SEQUENCE</scope>
    <source>
        <strain evidence="2">NRRL B-2628</strain>
        <plasmid evidence="2">pACK5</plasmid>
    </source>
</reference>
<feature type="transmembrane region" description="Helical" evidence="1">
    <location>
        <begin position="61"/>
        <end position="82"/>
    </location>
</feature>
<protein>
    <submittedName>
        <fullName evidence="2">Uncharacterized protein</fullName>
    </submittedName>
</protein>
<name>F1BYT2_STAST</name>
<keyword evidence="1" id="KW-1133">Transmembrane helix</keyword>
<sequence length="101" mass="9938">MQQLQERAIHNGVNKVTVDNNGNYTIKISKGVAQAVSVTGAGAVGATMAVLINAIPGLGQIGSAAIGGATTALISFLASSGVKGGVYIKGKGTAVTGIGWQ</sequence>
<keyword evidence="1" id="KW-0472">Membrane</keyword>
<proteinExistence type="predicted"/>
<feature type="transmembrane region" description="Helical" evidence="1">
    <location>
        <begin position="35"/>
        <end position="55"/>
    </location>
</feature>